<sequence>MPFYAYAINIQKVGGKWNRDTGTGRVLITTTDKDTLDSWYGVVKNLGLPIEKVDSDWYLYDARDFDIQNSVNV</sequence>
<evidence type="ECO:0000313" key="2">
    <source>
        <dbReference type="Proteomes" id="UP000184356"/>
    </source>
</evidence>
<dbReference type="Proteomes" id="UP000184356">
    <property type="component" value="Unassembled WGS sequence"/>
</dbReference>
<accession>A0A1L9T857</accession>
<protein>
    <submittedName>
        <fullName evidence="1">Uncharacterized protein</fullName>
    </submittedName>
</protein>
<reference evidence="2" key="1">
    <citation type="journal article" date="2017" name="Genome Biol.">
        <title>Comparative genomics reveals high biological diversity and specific adaptations in the industrially and medically important fungal genus Aspergillus.</title>
        <authorList>
            <person name="de Vries R.P."/>
            <person name="Riley R."/>
            <person name="Wiebenga A."/>
            <person name="Aguilar-Osorio G."/>
            <person name="Amillis S."/>
            <person name="Uchima C.A."/>
            <person name="Anderluh G."/>
            <person name="Asadollahi M."/>
            <person name="Askin M."/>
            <person name="Barry K."/>
            <person name="Battaglia E."/>
            <person name="Bayram O."/>
            <person name="Benocci T."/>
            <person name="Braus-Stromeyer S.A."/>
            <person name="Caldana C."/>
            <person name="Canovas D."/>
            <person name="Cerqueira G.C."/>
            <person name="Chen F."/>
            <person name="Chen W."/>
            <person name="Choi C."/>
            <person name="Clum A."/>
            <person name="Dos Santos R.A."/>
            <person name="Damasio A.R."/>
            <person name="Diallinas G."/>
            <person name="Emri T."/>
            <person name="Fekete E."/>
            <person name="Flipphi M."/>
            <person name="Freyberg S."/>
            <person name="Gallo A."/>
            <person name="Gournas C."/>
            <person name="Habgood R."/>
            <person name="Hainaut M."/>
            <person name="Harispe M.L."/>
            <person name="Henrissat B."/>
            <person name="Hilden K.S."/>
            <person name="Hope R."/>
            <person name="Hossain A."/>
            <person name="Karabika E."/>
            <person name="Karaffa L."/>
            <person name="Karanyi Z."/>
            <person name="Krasevec N."/>
            <person name="Kuo A."/>
            <person name="Kusch H."/>
            <person name="LaButti K."/>
            <person name="Lagendijk E.L."/>
            <person name="Lapidus A."/>
            <person name="Levasseur A."/>
            <person name="Lindquist E."/>
            <person name="Lipzen A."/>
            <person name="Logrieco A.F."/>
            <person name="MacCabe A."/>
            <person name="Maekelae M.R."/>
            <person name="Malavazi I."/>
            <person name="Melin P."/>
            <person name="Meyer V."/>
            <person name="Mielnichuk N."/>
            <person name="Miskei M."/>
            <person name="Molnar A.P."/>
            <person name="Mule G."/>
            <person name="Ngan C.Y."/>
            <person name="Orejas M."/>
            <person name="Orosz E."/>
            <person name="Ouedraogo J.P."/>
            <person name="Overkamp K.M."/>
            <person name="Park H.-S."/>
            <person name="Perrone G."/>
            <person name="Piumi F."/>
            <person name="Punt P.J."/>
            <person name="Ram A.F."/>
            <person name="Ramon A."/>
            <person name="Rauscher S."/>
            <person name="Record E."/>
            <person name="Riano-Pachon D.M."/>
            <person name="Robert V."/>
            <person name="Roehrig J."/>
            <person name="Ruller R."/>
            <person name="Salamov A."/>
            <person name="Salih N.S."/>
            <person name="Samson R.A."/>
            <person name="Sandor E."/>
            <person name="Sanguinetti M."/>
            <person name="Schuetze T."/>
            <person name="Sepcic K."/>
            <person name="Shelest E."/>
            <person name="Sherlock G."/>
            <person name="Sophianopoulou V."/>
            <person name="Squina F.M."/>
            <person name="Sun H."/>
            <person name="Susca A."/>
            <person name="Todd R.B."/>
            <person name="Tsang A."/>
            <person name="Unkles S.E."/>
            <person name="van de Wiele N."/>
            <person name="van Rossen-Uffink D."/>
            <person name="Oliveira J.V."/>
            <person name="Vesth T.C."/>
            <person name="Visser J."/>
            <person name="Yu J.-H."/>
            <person name="Zhou M."/>
            <person name="Andersen M.R."/>
            <person name="Archer D.B."/>
            <person name="Baker S.E."/>
            <person name="Benoit I."/>
            <person name="Brakhage A.A."/>
            <person name="Braus G.H."/>
            <person name="Fischer R."/>
            <person name="Frisvad J.C."/>
            <person name="Goldman G.H."/>
            <person name="Houbraken J."/>
            <person name="Oakley B."/>
            <person name="Pocsi I."/>
            <person name="Scazzocchio C."/>
            <person name="Seiboth B."/>
            <person name="vanKuyk P.A."/>
            <person name="Wortman J."/>
            <person name="Dyer P.S."/>
            <person name="Grigoriev I.V."/>
        </authorList>
    </citation>
    <scope>NUCLEOTIDE SEQUENCE [LARGE SCALE GENOMIC DNA]</scope>
    <source>
        <strain evidence="2">CBS 593.65</strain>
    </source>
</reference>
<dbReference type="RefSeq" id="XP_040699413.1">
    <property type="nucleotide sequence ID" value="XM_040852724.1"/>
</dbReference>
<name>A0A1L9T857_9EURO</name>
<dbReference type="VEuPathDB" id="FungiDB:ASPSYDRAFT_92735"/>
<proteinExistence type="predicted"/>
<dbReference type="AlphaFoldDB" id="A0A1L9T857"/>
<dbReference type="EMBL" id="KV878592">
    <property type="protein sequence ID" value="OJJ55607.1"/>
    <property type="molecule type" value="Genomic_DNA"/>
</dbReference>
<dbReference type="GeneID" id="63768797"/>
<evidence type="ECO:0000313" key="1">
    <source>
        <dbReference type="EMBL" id="OJJ55607.1"/>
    </source>
</evidence>
<gene>
    <name evidence="1" type="ORF">ASPSYDRAFT_92735</name>
</gene>
<organism evidence="1 2">
    <name type="scientific">Aspergillus sydowii CBS 593.65</name>
    <dbReference type="NCBI Taxonomy" id="1036612"/>
    <lineage>
        <taxon>Eukaryota</taxon>
        <taxon>Fungi</taxon>
        <taxon>Dikarya</taxon>
        <taxon>Ascomycota</taxon>
        <taxon>Pezizomycotina</taxon>
        <taxon>Eurotiomycetes</taxon>
        <taxon>Eurotiomycetidae</taxon>
        <taxon>Eurotiales</taxon>
        <taxon>Aspergillaceae</taxon>
        <taxon>Aspergillus</taxon>
        <taxon>Aspergillus subgen. Nidulantes</taxon>
    </lineage>
</organism>
<keyword evidence="2" id="KW-1185">Reference proteome</keyword>